<accession>A0A8J4DNT5</accession>
<dbReference type="InterPro" id="IPR036388">
    <property type="entry name" value="WH-like_DNA-bd_sf"/>
</dbReference>
<sequence length="865" mass="91621">MTRAREQDDGQAGEAEAALRRLMAAGTAAGLAAGDPVAMMAAFAEAQRAAGRGLRSAVELGRARGLSWRALADVLGVPASSLHRQFGQGDAVATTRETAAAPTVRDLEVRPTSVPPSVDLFVGRVHELADLSVLLRRSPVVSLVGPAGVGKTRLALEFAHRIRPAFPAGVWWVDLTVVTREWLVGPAVSAAAGPSHAGREVRHVAAELTRAGPLLLVLDNCEHLIEAVARLVTELRTAAPRMRVLTTTREAMRAAGETVMPLAPLPSAGRRLSEARGADVVRLFAARARDVRPDFDTDRWADVVVDICESLDRLPLAIELAARQSDLLEPDELRARLTEPLDVLTGRTSARHRSLRDAIRWSYDGLDDTAKAVFARLCILPGGFDQHTAAAVTADLGLTGTQLWALLADLTRKSMVITSGGRSRILESLRSFGKEMLAGDDLLAAQSGLIEWLATFERLAGNYWGSTFTAQDNQMAGEMDNVRYAVYVAEAIGHARRPTLVLLLAYLLSARQELAESNLLLTGLTGDPRTSTADRACAAWITSVNAGRLGDPAAATRHADVAEALARSLDDPDLLTAALISVMIARGLNGDVDGGIDVGAELLGRLRATGRHGALGRVLTIQASLLMGRGDVEAAQEAVAEVLALHEKGADPTLPMADRFADHWAAFLLSTAADVAIARGDDATAVEYLTAVLAGRFHHHHAVVGALQCLAFLAARQGRNERALTLAAGAAGIGYQLNGFRDAQLAAAMRTAERAVGPATARAAADRGRALTMADLKRYAIHGTAPAGGDGPGALTPRQQQIVHHIAGGLTNAQIAARLGISERTVASHVAGVRRKLDLRSRIDIALWATRTAPPAPGSRRPTRT</sequence>
<dbReference type="InterPro" id="IPR041664">
    <property type="entry name" value="AAA_16"/>
</dbReference>
<dbReference type="GO" id="GO:0006355">
    <property type="term" value="P:regulation of DNA-templated transcription"/>
    <property type="evidence" value="ECO:0007669"/>
    <property type="project" value="InterPro"/>
</dbReference>
<dbReference type="InterPro" id="IPR000792">
    <property type="entry name" value="Tscrpt_reg_LuxR_C"/>
</dbReference>
<dbReference type="SMART" id="SM00421">
    <property type="entry name" value="HTH_LUXR"/>
    <property type="match status" value="1"/>
</dbReference>
<dbReference type="InterPro" id="IPR016032">
    <property type="entry name" value="Sig_transdc_resp-reg_C-effctor"/>
</dbReference>
<dbReference type="SUPFAM" id="SSF46894">
    <property type="entry name" value="C-terminal effector domain of the bipartite response regulators"/>
    <property type="match status" value="1"/>
</dbReference>
<name>A0A8J4DNT5_9ACTN</name>
<dbReference type="PANTHER" id="PTHR47691">
    <property type="entry name" value="REGULATOR-RELATED"/>
    <property type="match status" value="1"/>
</dbReference>
<proteinExistence type="predicted"/>
<protein>
    <recommendedName>
        <fullName evidence="1">HTH luxR-type domain-containing protein</fullName>
    </recommendedName>
</protein>
<dbReference type="Gene3D" id="3.40.50.300">
    <property type="entry name" value="P-loop containing nucleotide triphosphate hydrolases"/>
    <property type="match status" value="1"/>
</dbReference>
<dbReference type="PRINTS" id="PR00038">
    <property type="entry name" value="HTHLUXR"/>
</dbReference>
<dbReference type="AlphaFoldDB" id="A0A8J4DNT5"/>
<dbReference type="SMART" id="SM00382">
    <property type="entry name" value="AAA"/>
    <property type="match status" value="1"/>
</dbReference>
<dbReference type="PANTHER" id="PTHR47691:SF3">
    <property type="entry name" value="HTH-TYPE TRANSCRIPTIONAL REGULATOR RV0890C-RELATED"/>
    <property type="match status" value="1"/>
</dbReference>
<dbReference type="Pfam" id="PF13191">
    <property type="entry name" value="AAA_16"/>
    <property type="match status" value="1"/>
</dbReference>
<dbReference type="CDD" id="cd06170">
    <property type="entry name" value="LuxR_C_like"/>
    <property type="match status" value="1"/>
</dbReference>
<dbReference type="Proteomes" id="UP000619260">
    <property type="component" value="Unassembled WGS sequence"/>
</dbReference>
<evidence type="ECO:0000259" key="1">
    <source>
        <dbReference type="PROSITE" id="PS50043"/>
    </source>
</evidence>
<organism evidence="2 3">
    <name type="scientific">Virgisporangium aliadipatigenens</name>
    <dbReference type="NCBI Taxonomy" id="741659"/>
    <lineage>
        <taxon>Bacteria</taxon>
        <taxon>Bacillati</taxon>
        <taxon>Actinomycetota</taxon>
        <taxon>Actinomycetes</taxon>
        <taxon>Micromonosporales</taxon>
        <taxon>Micromonosporaceae</taxon>
        <taxon>Virgisporangium</taxon>
    </lineage>
</organism>
<evidence type="ECO:0000313" key="2">
    <source>
        <dbReference type="EMBL" id="GIJ45235.1"/>
    </source>
</evidence>
<feature type="domain" description="HTH luxR-type" evidence="1">
    <location>
        <begin position="788"/>
        <end position="853"/>
    </location>
</feature>
<gene>
    <name evidence="2" type="ORF">Val02_21210</name>
</gene>
<dbReference type="EMBL" id="BOPF01000006">
    <property type="protein sequence ID" value="GIJ45235.1"/>
    <property type="molecule type" value="Genomic_DNA"/>
</dbReference>
<comment type="caution">
    <text evidence="2">The sequence shown here is derived from an EMBL/GenBank/DDBJ whole genome shotgun (WGS) entry which is preliminary data.</text>
</comment>
<keyword evidence="3" id="KW-1185">Reference proteome</keyword>
<reference evidence="2" key="1">
    <citation type="submission" date="2021-01" db="EMBL/GenBank/DDBJ databases">
        <title>Whole genome shotgun sequence of Virgisporangium aliadipatigenens NBRC 105644.</title>
        <authorList>
            <person name="Komaki H."/>
            <person name="Tamura T."/>
        </authorList>
    </citation>
    <scope>NUCLEOTIDE SEQUENCE</scope>
    <source>
        <strain evidence="2">NBRC 105644</strain>
    </source>
</reference>
<dbReference type="PROSITE" id="PS50043">
    <property type="entry name" value="HTH_LUXR_2"/>
    <property type="match status" value="1"/>
</dbReference>
<dbReference type="RefSeq" id="WP_203898774.1">
    <property type="nucleotide sequence ID" value="NZ_BOPF01000006.1"/>
</dbReference>
<dbReference type="InterPro" id="IPR003593">
    <property type="entry name" value="AAA+_ATPase"/>
</dbReference>
<dbReference type="Gene3D" id="1.10.10.10">
    <property type="entry name" value="Winged helix-like DNA-binding domain superfamily/Winged helix DNA-binding domain"/>
    <property type="match status" value="1"/>
</dbReference>
<dbReference type="Pfam" id="PF00196">
    <property type="entry name" value="GerE"/>
    <property type="match status" value="1"/>
</dbReference>
<dbReference type="InterPro" id="IPR027417">
    <property type="entry name" value="P-loop_NTPase"/>
</dbReference>
<evidence type="ECO:0000313" key="3">
    <source>
        <dbReference type="Proteomes" id="UP000619260"/>
    </source>
</evidence>
<dbReference type="GO" id="GO:0003677">
    <property type="term" value="F:DNA binding"/>
    <property type="evidence" value="ECO:0007669"/>
    <property type="project" value="InterPro"/>
</dbReference>
<dbReference type="SUPFAM" id="SSF52540">
    <property type="entry name" value="P-loop containing nucleoside triphosphate hydrolases"/>
    <property type="match status" value="1"/>
</dbReference>